<dbReference type="GO" id="GO:0016740">
    <property type="term" value="F:transferase activity"/>
    <property type="evidence" value="ECO:0007669"/>
    <property type="project" value="UniProtKB-KW"/>
</dbReference>
<dbReference type="SUPFAM" id="SSF51161">
    <property type="entry name" value="Trimeric LpxA-like enzymes"/>
    <property type="match status" value="1"/>
</dbReference>
<comment type="similarity">
    <text evidence="1">Belongs to the transferase hexapeptide repeat family.</text>
</comment>
<dbReference type="InterPro" id="IPR001451">
    <property type="entry name" value="Hexapep"/>
</dbReference>
<dbReference type="Pfam" id="PF00132">
    <property type="entry name" value="Hexapep"/>
    <property type="match status" value="1"/>
</dbReference>
<dbReference type="CDD" id="cd03349">
    <property type="entry name" value="LbH_XAT"/>
    <property type="match status" value="1"/>
</dbReference>
<organism evidence="2 3">
    <name type="scientific">Pseudomonas syringae</name>
    <dbReference type="NCBI Taxonomy" id="317"/>
    <lineage>
        <taxon>Bacteria</taxon>
        <taxon>Pseudomonadati</taxon>
        <taxon>Pseudomonadota</taxon>
        <taxon>Gammaproteobacteria</taxon>
        <taxon>Pseudomonadales</taxon>
        <taxon>Pseudomonadaceae</taxon>
        <taxon>Pseudomonas</taxon>
    </lineage>
</organism>
<accession>A0A3T0JN97</accession>
<reference evidence="2 3" key="1">
    <citation type="submission" date="2017-11" db="EMBL/GenBank/DDBJ databases">
        <title>Effect of PGPRs.</title>
        <authorList>
            <person name="Oliva R."/>
            <person name="Nong J."/>
            <person name="Roman V."/>
        </authorList>
    </citation>
    <scope>NUCLEOTIDE SEQUENCE [LARGE SCALE GENOMIC DNA]</scope>
    <source>
        <strain evidence="2">Inb918</strain>
    </source>
</reference>
<keyword evidence="2" id="KW-0808">Transferase</keyword>
<evidence type="ECO:0000256" key="1">
    <source>
        <dbReference type="ARBA" id="ARBA00007274"/>
    </source>
</evidence>
<name>A0A3T0JN97_PSESX</name>
<proteinExistence type="inferred from homology"/>
<evidence type="ECO:0000313" key="3">
    <source>
        <dbReference type="Proteomes" id="UP000282760"/>
    </source>
</evidence>
<sequence>MGWIQRWRERRAKRAIRKLPKIERGAARFRQAYPDYGFGRGSYGLPLVHDWKEGSTLNIGAYCSIAEGVQIFLGGHHRADWVTTFPFPAMLPEAAHISDYSGTHGDVTIGNDVWLCSGCTILSGVSVGSGAIIAAGALVTRDVEPYAVMGGNPAKFLRWRFPEEQRQQLLQSAWWDWPEAELNGLAGTLCSDDVEGFLSYARQRRAT</sequence>
<protein>
    <submittedName>
        <fullName evidence="2">Acetyltransferase</fullName>
    </submittedName>
</protein>
<evidence type="ECO:0000313" key="2">
    <source>
        <dbReference type="EMBL" id="AZV24925.1"/>
    </source>
</evidence>
<dbReference type="Proteomes" id="UP000282760">
    <property type="component" value="Chromosome"/>
</dbReference>
<dbReference type="PANTHER" id="PTHR43300">
    <property type="entry name" value="ACETYLTRANSFERASE"/>
    <property type="match status" value="1"/>
</dbReference>
<dbReference type="AlphaFoldDB" id="A0A3T0JN97"/>
<gene>
    <name evidence="2" type="ORF">CT157_02515</name>
</gene>
<dbReference type="PANTHER" id="PTHR43300:SF11">
    <property type="entry name" value="ACETYLTRANSFERASE RV3034C-RELATED"/>
    <property type="match status" value="1"/>
</dbReference>
<dbReference type="Gene3D" id="2.160.10.10">
    <property type="entry name" value="Hexapeptide repeat proteins"/>
    <property type="match status" value="1"/>
</dbReference>
<dbReference type="InterPro" id="IPR011004">
    <property type="entry name" value="Trimer_LpxA-like_sf"/>
</dbReference>
<dbReference type="InterPro" id="IPR050179">
    <property type="entry name" value="Trans_hexapeptide_repeat"/>
</dbReference>
<dbReference type="EMBL" id="CP024646">
    <property type="protein sequence ID" value="AZV24925.1"/>
    <property type="molecule type" value="Genomic_DNA"/>
</dbReference>